<protein>
    <submittedName>
        <fullName evidence="1">Tim10/DDP family zinc finger-domain-containing protein</fullName>
    </submittedName>
</protein>
<name>A0ACC3T840_LIPKO</name>
<keyword evidence="2" id="KW-1185">Reference proteome</keyword>
<comment type="caution">
    <text evidence="1">The sequence shown here is derived from an EMBL/GenBank/DDBJ whole genome shotgun (WGS) entry which is preliminary data.</text>
</comment>
<reference evidence="2" key="1">
    <citation type="journal article" date="2024" name="Front. Bioeng. Biotechnol.">
        <title>Genome-scale model development and genomic sequencing of the oleaginous clade Lipomyces.</title>
        <authorList>
            <person name="Czajka J.J."/>
            <person name="Han Y."/>
            <person name="Kim J."/>
            <person name="Mondo S.J."/>
            <person name="Hofstad B.A."/>
            <person name="Robles A."/>
            <person name="Haridas S."/>
            <person name="Riley R."/>
            <person name="LaButti K."/>
            <person name="Pangilinan J."/>
            <person name="Andreopoulos W."/>
            <person name="Lipzen A."/>
            <person name="Yan J."/>
            <person name="Wang M."/>
            <person name="Ng V."/>
            <person name="Grigoriev I.V."/>
            <person name="Spatafora J.W."/>
            <person name="Magnuson J.K."/>
            <person name="Baker S.E."/>
            <person name="Pomraning K.R."/>
        </authorList>
    </citation>
    <scope>NUCLEOTIDE SEQUENCE [LARGE SCALE GENOMIC DNA]</scope>
    <source>
        <strain evidence="2">CBS 7786</strain>
    </source>
</reference>
<gene>
    <name evidence="1" type="ORF">V1525DRAFT_416959</name>
</gene>
<dbReference type="Proteomes" id="UP001433508">
    <property type="component" value="Unassembled WGS sequence"/>
</dbReference>
<proteinExistence type="predicted"/>
<dbReference type="EMBL" id="MU971341">
    <property type="protein sequence ID" value="KAK9240132.1"/>
    <property type="molecule type" value="Genomic_DNA"/>
</dbReference>
<evidence type="ECO:0000313" key="2">
    <source>
        <dbReference type="Proteomes" id="UP001433508"/>
    </source>
</evidence>
<sequence length="107" mass="11468">MAFSLFGGSDKKDTGAVTLSGESSNANSIKENLQAQILQEIALSNATELISKISNNCYEKCILTPGSSLSAADTACLDQCSEKYIQAWNIISRRYLARVQSDSKGLA</sequence>
<accession>A0ACC3T840</accession>
<organism evidence="1 2">
    <name type="scientific">Lipomyces kononenkoae</name>
    <name type="common">Yeast</name>
    <dbReference type="NCBI Taxonomy" id="34357"/>
    <lineage>
        <taxon>Eukaryota</taxon>
        <taxon>Fungi</taxon>
        <taxon>Dikarya</taxon>
        <taxon>Ascomycota</taxon>
        <taxon>Saccharomycotina</taxon>
        <taxon>Lipomycetes</taxon>
        <taxon>Lipomycetales</taxon>
        <taxon>Lipomycetaceae</taxon>
        <taxon>Lipomyces</taxon>
    </lineage>
</organism>
<evidence type="ECO:0000313" key="1">
    <source>
        <dbReference type="EMBL" id="KAK9240132.1"/>
    </source>
</evidence>